<keyword evidence="1" id="KW-0472">Membrane</keyword>
<proteinExistence type="predicted"/>
<evidence type="ECO:0000313" key="3">
    <source>
        <dbReference type="Proteomes" id="UP000565579"/>
    </source>
</evidence>
<accession>A0A7X0NM18</accession>
<dbReference type="EMBL" id="JACHMI010000001">
    <property type="protein sequence ID" value="MBB6545751.1"/>
    <property type="molecule type" value="Genomic_DNA"/>
</dbReference>
<feature type="transmembrane region" description="Helical" evidence="1">
    <location>
        <begin position="7"/>
        <end position="26"/>
    </location>
</feature>
<gene>
    <name evidence="2" type="ORF">HD593_000546</name>
</gene>
<dbReference type="AlphaFoldDB" id="A0A7X0NM18"/>
<name>A0A7X0NM18_9ACTN</name>
<protein>
    <submittedName>
        <fullName evidence="2">Uncharacterized protein YneF (UPF0154 family)</fullName>
    </submittedName>
</protein>
<dbReference type="RefSeq" id="WP_185100550.1">
    <property type="nucleotide sequence ID" value="NZ_BAAAXY010000084.1"/>
</dbReference>
<keyword evidence="1" id="KW-0812">Transmembrane</keyword>
<feature type="transmembrane region" description="Helical" evidence="1">
    <location>
        <begin position="32"/>
        <end position="51"/>
    </location>
</feature>
<evidence type="ECO:0000313" key="2">
    <source>
        <dbReference type="EMBL" id="MBB6545751.1"/>
    </source>
</evidence>
<reference evidence="2 3" key="1">
    <citation type="submission" date="2020-08" db="EMBL/GenBank/DDBJ databases">
        <title>Sequencing the genomes of 1000 actinobacteria strains.</title>
        <authorList>
            <person name="Klenk H.-P."/>
        </authorList>
    </citation>
    <scope>NUCLEOTIDE SEQUENCE [LARGE SCALE GENOMIC DNA]</scope>
    <source>
        <strain evidence="2 3">DSM 43768</strain>
    </source>
</reference>
<keyword evidence="3" id="KW-1185">Reference proteome</keyword>
<evidence type="ECO:0000256" key="1">
    <source>
        <dbReference type="SAM" id="Phobius"/>
    </source>
</evidence>
<keyword evidence="1" id="KW-1133">Transmembrane helix</keyword>
<sequence length="56" mass="5594">MPVIVGAIAALLTFIVIGSLLAPLGAMGPVEIAVIAVVALAAGIAAGVWEARRRRS</sequence>
<dbReference type="Proteomes" id="UP000565579">
    <property type="component" value="Unassembled WGS sequence"/>
</dbReference>
<comment type="caution">
    <text evidence="2">The sequence shown here is derived from an EMBL/GenBank/DDBJ whole genome shotgun (WGS) entry which is preliminary data.</text>
</comment>
<organism evidence="2 3">
    <name type="scientific">Nonomuraea rubra</name>
    <dbReference type="NCBI Taxonomy" id="46180"/>
    <lineage>
        <taxon>Bacteria</taxon>
        <taxon>Bacillati</taxon>
        <taxon>Actinomycetota</taxon>
        <taxon>Actinomycetes</taxon>
        <taxon>Streptosporangiales</taxon>
        <taxon>Streptosporangiaceae</taxon>
        <taxon>Nonomuraea</taxon>
    </lineage>
</organism>